<dbReference type="Gene3D" id="1.10.443.10">
    <property type="entry name" value="Intergrase catalytic core"/>
    <property type="match status" value="1"/>
</dbReference>
<dbReference type="Proteomes" id="UP000636004">
    <property type="component" value="Unassembled WGS sequence"/>
</dbReference>
<dbReference type="InterPro" id="IPR050090">
    <property type="entry name" value="Tyrosine_recombinase_XerCD"/>
</dbReference>
<dbReference type="InterPro" id="IPR011010">
    <property type="entry name" value="DNA_brk_join_enz"/>
</dbReference>
<reference evidence="9" key="1">
    <citation type="journal article" date="2014" name="Int. J. Syst. Evol. Microbiol.">
        <title>Complete genome sequence of Corynebacterium casei LMG S-19264T (=DSM 44701T), isolated from a smear-ripened cheese.</title>
        <authorList>
            <consortium name="US DOE Joint Genome Institute (JGI-PGF)"/>
            <person name="Walter F."/>
            <person name="Albersmeier A."/>
            <person name="Kalinowski J."/>
            <person name="Ruckert C."/>
        </authorList>
    </citation>
    <scope>NUCLEOTIDE SEQUENCE</scope>
    <source>
        <strain evidence="9">KCTC 12710</strain>
    </source>
</reference>
<evidence type="ECO:0000256" key="2">
    <source>
        <dbReference type="ARBA" id="ARBA00022908"/>
    </source>
</evidence>
<organism evidence="9 10">
    <name type="scientific">Algibacter mikhailovii</name>
    <dbReference type="NCBI Taxonomy" id="425498"/>
    <lineage>
        <taxon>Bacteria</taxon>
        <taxon>Pseudomonadati</taxon>
        <taxon>Bacteroidota</taxon>
        <taxon>Flavobacteriia</taxon>
        <taxon>Flavobacteriales</taxon>
        <taxon>Flavobacteriaceae</taxon>
        <taxon>Algibacter</taxon>
    </lineage>
</organism>
<evidence type="ECO:0000256" key="4">
    <source>
        <dbReference type="ARBA" id="ARBA00023172"/>
    </source>
</evidence>
<reference evidence="9" key="2">
    <citation type="submission" date="2020-09" db="EMBL/GenBank/DDBJ databases">
        <authorList>
            <person name="Sun Q."/>
            <person name="Kim S."/>
        </authorList>
    </citation>
    <scope>NUCLEOTIDE SEQUENCE</scope>
    <source>
        <strain evidence="9">KCTC 12710</strain>
    </source>
</reference>
<feature type="domain" description="Core-binding (CB)" evidence="8">
    <location>
        <begin position="153"/>
        <end position="238"/>
    </location>
</feature>
<dbReference type="Gene3D" id="1.10.150.130">
    <property type="match status" value="1"/>
</dbReference>
<dbReference type="GO" id="GO:0003677">
    <property type="term" value="F:DNA binding"/>
    <property type="evidence" value="ECO:0007669"/>
    <property type="project" value="UniProtKB-UniRule"/>
</dbReference>
<keyword evidence="3 5" id="KW-0238">DNA-binding</keyword>
<dbReference type="RefSeq" id="WP_189358212.1">
    <property type="nucleotide sequence ID" value="NZ_BMWZ01000001.1"/>
</dbReference>
<feature type="domain" description="Tyr recombinase" evidence="7">
    <location>
        <begin position="259"/>
        <end position="446"/>
    </location>
</feature>
<evidence type="ECO:0000259" key="7">
    <source>
        <dbReference type="PROSITE" id="PS51898"/>
    </source>
</evidence>
<dbReference type="PROSITE" id="PS51900">
    <property type="entry name" value="CB"/>
    <property type="match status" value="1"/>
</dbReference>
<sequence>MHTLNKFITFEHTNEHDLEHDLAHKPKFSTPKINTANGNLSKRWYVHYSYRDPKTGKLKRMNNIYGSANSYKNKEDRLAVLSIYRKRLIKLLKEGYDPFIDNTAFHNSKQNNENNTPVKIEVPEHKIAPSPLPQEPVATPKSPSKEPSKVEGMSLKEGIAYSLELKKNQISDRTYKDYQYSSNTFIAWMQSNKPEIKTIDQINKKVAMDFLNAILIRSSARNRNNYRLNLSTLLQTLEDNEIILSNPMKKTPVLKSKSKRNKTYNPAEKEKIFDHLEKEDPMLLLFIKFFSYNFLRPVEACRLKIKDFDLVNKTIQFQAKNSPLKTKLIPQIVLDELPDLSKLDPEAYLFTPHKIGGFWNATEKNRSNYFSKQFNSIVKKHFKLDANQTMYSFRHTFTTKLYRALVKASSPYNAKSQLMQITGHSTMTALEKYLRDIDAQLPEDYSNLLKDV</sequence>
<evidence type="ECO:0000313" key="9">
    <source>
        <dbReference type="EMBL" id="GGZ67254.1"/>
    </source>
</evidence>
<dbReference type="GO" id="GO:0015074">
    <property type="term" value="P:DNA integration"/>
    <property type="evidence" value="ECO:0007669"/>
    <property type="project" value="UniProtKB-KW"/>
</dbReference>
<proteinExistence type="inferred from homology"/>
<gene>
    <name evidence="9" type="ORF">GCM10007028_00110</name>
</gene>
<dbReference type="GO" id="GO:0006310">
    <property type="term" value="P:DNA recombination"/>
    <property type="evidence" value="ECO:0007669"/>
    <property type="project" value="UniProtKB-KW"/>
</dbReference>
<evidence type="ECO:0000256" key="1">
    <source>
        <dbReference type="ARBA" id="ARBA00008857"/>
    </source>
</evidence>
<evidence type="ECO:0000256" key="3">
    <source>
        <dbReference type="ARBA" id="ARBA00023125"/>
    </source>
</evidence>
<name>A0A918QRW5_9FLAO</name>
<dbReference type="PROSITE" id="PS51898">
    <property type="entry name" value="TYR_RECOMBINASE"/>
    <property type="match status" value="1"/>
</dbReference>
<evidence type="ECO:0000256" key="6">
    <source>
        <dbReference type="SAM" id="MobiDB-lite"/>
    </source>
</evidence>
<dbReference type="Pfam" id="PF00589">
    <property type="entry name" value="Phage_integrase"/>
    <property type="match status" value="1"/>
</dbReference>
<feature type="region of interest" description="Disordered" evidence="6">
    <location>
        <begin position="127"/>
        <end position="151"/>
    </location>
</feature>
<keyword evidence="4" id="KW-0233">DNA recombination</keyword>
<dbReference type="EMBL" id="BMWZ01000001">
    <property type="protein sequence ID" value="GGZ67254.1"/>
    <property type="molecule type" value="Genomic_DNA"/>
</dbReference>
<evidence type="ECO:0000259" key="8">
    <source>
        <dbReference type="PROSITE" id="PS51900"/>
    </source>
</evidence>
<comment type="similarity">
    <text evidence="1">Belongs to the 'phage' integrase family.</text>
</comment>
<keyword evidence="2" id="KW-0229">DNA integration</keyword>
<dbReference type="PANTHER" id="PTHR30349:SF41">
    <property type="entry name" value="INTEGRASE_RECOMBINASE PROTEIN MJ0367-RELATED"/>
    <property type="match status" value="1"/>
</dbReference>
<dbReference type="InterPro" id="IPR010998">
    <property type="entry name" value="Integrase_recombinase_N"/>
</dbReference>
<dbReference type="InterPro" id="IPR013762">
    <property type="entry name" value="Integrase-like_cat_sf"/>
</dbReference>
<evidence type="ECO:0000313" key="10">
    <source>
        <dbReference type="Proteomes" id="UP000636004"/>
    </source>
</evidence>
<dbReference type="InterPro" id="IPR002104">
    <property type="entry name" value="Integrase_catalytic"/>
</dbReference>
<keyword evidence="10" id="KW-1185">Reference proteome</keyword>
<dbReference type="SUPFAM" id="SSF56349">
    <property type="entry name" value="DNA breaking-rejoining enzymes"/>
    <property type="match status" value="1"/>
</dbReference>
<accession>A0A918QRW5</accession>
<comment type="caution">
    <text evidence="9">The sequence shown here is derived from an EMBL/GenBank/DDBJ whole genome shotgun (WGS) entry which is preliminary data.</text>
</comment>
<dbReference type="PANTHER" id="PTHR30349">
    <property type="entry name" value="PHAGE INTEGRASE-RELATED"/>
    <property type="match status" value="1"/>
</dbReference>
<evidence type="ECO:0000256" key="5">
    <source>
        <dbReference type="PROSITE-ProRule" id="PRU01248"/>
    </source>
</evidence>
<protein>
    <submittedName>
        <fullName evidence="9">Uncharacterized protein</fullName>
    </submittedName>
</protein>
<dbReference type="AlphaFoldDB" id="A0A918QRW5"/>
<dbReference type="InterPro" id="IPR044068">
    <property type="entry name" value="CB"/>
</dbReference>